<evidence type="ECO:0000313" key="5">
    <source>
        <dbReference type="Proteomes" id="UP000053144"/>
    </source>
</evidence>
<protein>
    <recommendedName>
        <fullName evidence="3">Pre-mRNA-splicing factor Syf1/CRNKL1-like C-terminal HAT-repeats domain-containing protein</fullName>
    </recommendedName>
</protein>
<feature type="domain" description="Pre-mRNA-splicing factor Syf1/CRNKL1-like C-terminal HAT-repeats" evidence="3">
    <location>
        <begin position="36"/>
        <end position="112"/>
    </location>
</feature>
<dbReference type="AlphaFoldDB" id="A0A0L9UYF9"/>
<evidence type="ECO:0000313" key="4">
    <source>
        <dbReference type="EMBL" id="KOM47895.1"/>
    </source>
</evidence>
<evidence type="ECO:0000256" key="2">
    <source>
        <dbReference type="SAM" id="MobiDB-lite"/>
    </source>
</evidence>
<dbReference type="Gramene" id="KOM47895">
    <property type="protein sequence ID" value="KOM47895"/>
    <property type="gene ID" value="LR48_Vigan07g159900"/>
</dbReference>
<dbReference type="SUPFAM" id="SSF48452">
    <property type="entry name" value="TPR-like"/>
    <property type="match status" value="1"/>
</dbReference>
<accession>A0A0L9UYF9</accession>
<dbReference type="InterPro" id="IPR055430">
    <property type="entry name" value="HAT_Syf1_CNRKL1_C"/>
</dbReference>
<evidence type="ECO:0000259" key="3">
    <source>
        <dbReference type="Pfam" id="PF23231"/>
    </source>
</evidence>
<feature type="compositionally biased region" description="Basic and acidic residues" evidence="2">
    <location>
        <begin position="8"/>
        <end position="22"/>
    </location>
</feature>
<sequence length="116" mass="13346">MEELDEQWNERMEEIEKPEKEKMRVVTISNSTPKGTQDLADARVIFDKVVQVNYKTVDNLASVCCEWAEMELKHKNFKGALELMRQATVEPSVEVKRKGTLSYPCAAKLNKKKRTG</sequence>
<reference evidence="5" key="1">
    <citation type="journal article" date="2015" name="Proc. Natl. Acad. Sci. U.S.A.">
        <title>Genome sequencing of adzuki bean (Vigna angularis) provides insight into high starch and low fat accumulation and domestication.</title>
        <authorList>
            <person name="Yang K."/>
            <person name="Tian Z."/>
            <person name="Chen C."/>
            <person name="Luo L."/>
            <person name="Zhao B."/>
            <person name="Wang Z."/>
            <person name="Yu L."/>
            <person name="Li Y."/>
            <person name="Sun Y."/>
            <person name="Li W."/>
            <person name="Chen Y."/>
            <person name="Li Y."/>
            <person name="Zhang Y."/>
            <person name="Ai D."/>
            <person name="Zhao J."/>
            <person name="Shang C."/>
            <person name="Ma Y."/>
            <person name="Wu B."/>
            <person name="Wang M."/>
            <person name="Gao L."/>
            <person name="Sun D."/>
            <person name="Zhang P."/>
            <person name="Guo F."/>
            <person name="Wang W."/>
            <person name="Li Y."/>
            <person name="Wang J."/>
            <person name="Varshney R.K."/>
            <person name="Wang J."/>
            <person name="Ling H.Q."/>
            <person name="Wan P."/>
        </authorList>
    </citation>
    <scope>NUCLEOTIDE SEQUENCE</scope>
    <source>
        <strain evidence="5">cv. Jingnong 6</strain>
    </source>
</reference>
<dbReference type="Proteomes" id="UP000053144">
    <property type="component" value="Chromosome 7"/>
</dbReference>
<evidence type="ECO:0000256" key="1">
    <source>
        <dbReference type="ARBA" id="ARBA00022737"/>
    </source>
</evidence>
<organism evidence="4 5">
    <name type="scientific">Phaseolus angularis</name>
    <name type="common">Azuki bean</name>
    <name type="synonym">Vigna angularis</name>
    <dbReference type="NCBI Taxonomy" id="3914"/>
    <lineage>
        <taxon>Eukaryota</taxon>
        <taxon>Viridiplantae</taxon>
        <taxon>Streptophyta</taxon>
        <taxon>Embryophyta</taxon>
        <taxon>Tracheophyta</taxon>
        <taxon>Spermatophyta</taxon>
        <taxon>Magnoliopsida</taxon>
        <taxon>eudicotyledons</taxon>
        <taxon>Gunneridae</taxon>
        <taxon>Pentapetalae</taxon>
        <taxon>rosids</taxon>
        <taxon>fabids</taxon>
        <taxon>Fabales</taxon>
        <taxon>Fabaceae</taxon>
        <taxon>Papilionoideae</taxon>
        <taxon>50 kb inversion clade</taxon>
        <taxon>NPAAA clade</taxon>
        <taxon>indigoferoid/millettioid clade</taxon>
        <taxon>Phaseoleae</taxon>
        <taxon>Vigna</taxon>
    </lineage>
</organism>
<keyword evidence="1" id="KW-0677">Repeat</keyword>
<dbReference type="InterPro" id="IPR011990">
    <property type="entry name" value="TPR-like_helical_dom_sf"/>
</dbReference>
<name>A0A0L9UYF9_PHAAN</name>
<dbReference type="STRING" id="3914.A0A0L9UYF9"/>
<dbReference type="EMBL" id="CM003377">
    <property type="protein sequence ID" value="KOM47895.1"/>
    <property type="molecule type" value="Genomic_DNA"/>
</dbReference>
<feature type="region of interest" description="Disordered" evidence="2">
    <location>
        <begin position="1"/>
        <end position="22"/>
    </location>
</feature>
<proteinExistence type="predicted"/>
<dbReference type="Pfam" id="PF23231">
    <property type="entry name" value="HAT_Syf1_CNRKL1_C"/>
    <property type="match status" value="1"/>
</dbReference>
<gene>
    <name evidence="4" type="ORF">LR48_Vigan07g159900</name>
</gene>